<feature type="domain" description="Peptidase M3A/M3B catalytic" evidence="8">
    <location>
        <begin position="39"/>
        <end position="135"/>
    </location>
</feature>
<evidence type="ECO:0000256" key="2">
    <source>
        <dbReference type="ARBA" id="ARBA00022670"/>
    </source>
</evidence>
<evidence type="ECO:0000256" key="6">
    <source>
        <dbReference type="ARBA" id="ARBA00023049"/>
    </source>
</evidence>
<evidence type="ECO:0000313" key="11">
    <source>
        <dbReference type="Proteomes" id="UP000332933"/>
    </source>
</evidence>
<organism evidence="10 11">
    <name type="scientific">Aphanomyces stellatus</name>
    <dbReference type="NCBI Taxonomy" id="120398"/>
    <lineage>
        <taxon>Eukaryota</taxon>
        <taxon>Sar</taxon>
        <taxon>Stramenopiles</taxon>
        <taxon>Oomycota</taxon>
        <taxon>Saprolegniomycetes</taxon>
        <taxon>Saprolegniales</taxon>
        <taxon>Verrucalvaceae</taxon>
        <taxon>Aphanomyces</taxon>
    </lineage>
</organism>
<evidence type="ECO:0000256" key="5">
    <source>
        <dbReference type="ARBA" id="ARBA00022833"/>
    </source>
</evidence>
<dbReference type="PANTHER" id="PTHR11804">
    <property type="entry name" value="PROTEASE M3 THIMET OLIGOPEPTIDASE-RELATED"/>
    <property type="match status" value="1"/>
</dbReference>
<protein>
    <submittedName>
        <fullName evidence="10">Aste57867_4643 protein</fullName>
    </submittedName>
</protein>
<evidence type="ECO:0000256" key="1">
    <source>
        <dbReference type="ARBA" id="ARBA00006040"/>
    </source>
</evidence>
<dbReference type="SUPFAM" id="SSF55486">
    <property type="entry name" value="Metalloproteases ('zincins'), catalytic domain"/>
    <property type="match status" value="1"/>
</dbReference>
<dbReference type="InterPro" id="IPR024077">
    <property type="entry name" value="Neurolysin/TOP_dom2"/>
</dbReference>
<name>A0A485KC29_9STRA</name>
<proteinExistence type="inferred from homology"/>
<dbReference type="GO" id="GO:0046872">
    <property type="term" value="F:metal ion binding"/>
    <property type="evidence" value="ECO:0007669"/>
    <property type="project" value="UniProtKB-UniRule"/>
</dbReference>
<keyword evidence="11" id="KW-1185">Reference proteome</keyword>
<evidence type="ECO:0000259" key="8">
    <source>
        <dbReference type="Pfam" id="PF01432"/>
    </source>
</evidence>
<reference evidence="10 11" key="1">
    <citation type="submission" date="2019-03" db="EMBL/GenBank/DDBJ databases">
        <authorList>
            <person name="Gaulin E."/>
            <person name="Dumas B."/>
        </authorList>
    </citation>
    <scope>NUCLEOTIDE SEQUENCE [LARGE SCALE GENOMIC DNA]</scope>
    <source>
        <strain evidence="10">CBS 568.67</strain>
    </source>
</reference>
<evidence type="ECO:0000256" key="7">
    <source>
        <dbReference type="RuleBase" id="RU003435"/>
    </source>
</evidence>
<dbReference type="Gene3D" id="1.10.1370.10">
    <property type="entry name" value="Neurolysin, domain 3"/>
    <property type="match status" value="1"/>
</dbReference>
<evidence type="ECO:0000313" key="10">
    <source>
        <dbReference type="EMBL" id="VFT81746.1"/>
    </source>
</evidence>
<dbReference type="AlphaFoldDB" id="A0A485KC29"/>
<evidence type="ECO:0000256" key="3">
    <source>
        <dbReference type="ARBA" id="ARBA00022723"/>
    </source>
</evidence>
<keyword evidence="6 7" id="KW-0482">Metalloprotease</keyword>
<dbReference type="Pfam" id="PF01432">
    <property type="entry name" value="Peptidase_M3"/>
    <property type="match status" value="1"/>
</dbReference>
<dbReference type="InterPro" id="IPR045090">
    <property type="entry name" value="Pept_M3A_M3B"/>
</dbReference>
<comment type="cofactor">
    <cofactor evidence="7">
        <name>Zn(2+)</name>
        <dbReference type="ChEBI" id="CHEBI:29105"/>
    </cofactor>
    <text evidence="7">Binds 1 zinc ion.</text>
</comment>
<reference evidence="9" key="2">
    <citation type="submission" date="2019-06" db="EMBL/GenBank/DDBJ databases">
        <title>Genomics analysis of Aphanomyces spp. identifies a new class of oomycete effector associated with host adaptation.</title>
        <authorList>
            <person name="Gaulin E."/>
        </authorList>
    </citation>
    <scope>NUCLEOTIDE SEQUENCE</scope>
    <source>
        <strain evidence="9">CBS 578.67</strain>
    </source>
</reference>
<dbReference type="GO" id="GO:0006518">
    <property type="term" value="P:peptide metabolic process"/>
    <property type="evidence" value="ECO:0007669"/>
    <property type="project" value="TreeGrafter"/>
</dbReference>
<keyword evidence="5 7" id="KW-0862">Zinc</keyword>
<dbReference type="GO" id="GO:0006508">
    <property type="term" value="P:proteolysis"/>
    <property type="evidence" value="ECO:0007669"/>
    <property type="project" value="UniProtKB-KW"/>
</dbReference>
<keyword evidence="4 7" id="KW-0378">Hydrolase</keyword>
<dbReference type="PANTHER" id="PTHR11804:SF83">
    <property type="entry name" value="LD37516P"/>
    <property type="match status" value="1"/>
</dbReference>
<accession>A0A485KC29</accession>
<dbReference type="Proteomes" id="UP000332933">
    <property type="component" value="Unassembled WGS sequence"/>
</dbReference>
<dbReference type="GO" id="GO:0004222">
    <property type="term" value="F:metalloendopeptidase activity"/>
    <property type="evidence" value="ECO:0007669"/>
    <property type="project" value="InterPro"/>
</dbReference>
<sequence>MAFALHSRQPSIRRQRDSPALNGIVSTSPAIFCRDCFSTEDTIPSISGHVDTGEPLLQVLLDKLAAANHFMSATNFLGQLHTSVMDMALHHDFDPSSTDESIFDLNQRLAPRYRVIPLLPEDRTLCRNYHIFPGEIYFDLTIA</sequence>
<comment type="similarity">
    <text evidence="1 7">Belongs to the peptidase M3 family.</text>
</comment>
<dbReference type="EMBL" id="VJMH01001182">
    <property type="protein sequence ID" value="KAF0712832.1"/>
    <property type="molecule type" value="Genomic_DNA"/>
</dbReference>
<dbReference type="OrthoDB" id="534666at2759"/>
<gene>
    <name evidence="10" type="primary">Aste57867_4643</name>
    <name evidence="9" type="ORF">As57867_004630</name>
    <name evidence="10" type="ORF">ASTE57867_4643</name>
</gene>
<evidence type="ECO:0000313" key="9">
    <source>
        <dbReference type="EMBL" id="KAF0712832.1"/>
    </source>
</evidence>
<dbReference type="EMBL" id="CAADRA010001182">
    <property type="protein sequence ID" value="VFT81746.1"/>
    <property type="molecule type" value="Genomic_DNA"/>
</dbReference>
<keyword evidence="2 7" id="KW-0645">Protease</keyword>
<keyword evidence="3 7" id="KW-0479">Metal-binding</keyword>
<evidence type="ECO:0000256" key="4">
    <source>
        <dbReference type="ARBA" id="ARBA00022801"/>
    </source>
</evidence>
<dbReference type="InterPro" id="IPR001567">
    <property type="entry name" value="Pept_M3A_M3B_dom"/>
</dbReference>